<sequence length="344" mass="38400">MKKNQFRKLIKGVCLSFGCLLLVSCQQNSGANAEQSNLTQSNKWQTLETTGHVHPRHEAAFVEFKGEFYSLGGRRIQPVDIYNPQTQQWRQGSAPPVEIHHFQPVVYQDAIILAGAMTGRYPNETPIDKMLYYYPEQDKWEFKVNLPKNRLRGGAGSVIYQDKLYLVAGIQNGHVGGFVPWLDVYDFKSKQWTTLADAPHARDHFQAAILDGKIYAVGGRTTSSATNQVFDLVVKAADVFNIKTQTWQTLKQGIPTPRAGTSTLVVKDEIWVLGGETNRPPPAHNEVEILNPSNQSWRSFTPLNRGRHGTGAILYQDQVWTCCGSGSRGGSPELTSIESIKLTQ</sequence>
<keyword evidence="1" id="KW-0880">Kelch repeat</keyword>
<accession>A0ABY7ARX1</accession>
<evidence type="ECO:0000256" key="3">
    <source>
        <dbReference type="SAM" id="SignalP"/>
    </source>
</evidence>
<dbReference type="InterPro" id="IPR051746">
    <property type="entry name" value="Kelch_domain_containing_8"/>
</dbReference>
<dbReference type="InterPro" id="IPR006652">
    <property type="entry name" value="Kelch_1"/>
</dbReference>
<proteinExistence type="predicted"/>
<keyword evidence="2" id="KW-0677">Repeat</keyword>
<dbReference type="SUPFAM" id="SSF50965">
    <property type="entry name" value="Galactose oxidase, central domain"/>
    <property type="match status" value="1"/>
</dbReference>
<dbReference type="RefSeq" id="WP_268075568.1">
    <property type="nucleotide sequence ID" value="NZ_CP109965.1"/>
</dbReference>
<organism evidence="4 5">
    <name type="scientific">Catenovulum adriaticum</name>
    <dbReference type="NCBI Taxonomy" id="2984846"/>
    <lineage>
        <taxon>Bacteria</taxon>
        <taxon>Pseudomonadati</taxon>
        <taxon>Pseudomonadota</taxon>
        <taxon>Gammaproteobacteria</taxon>
        <taxon>Alteromonadales</taxon>
        <taxon>Alteromonadaceae</taxon>
        <taxon>Catenovulum</taxon>
    </lineage>
</organism>
<dbReference type="PROSITE" id="PS51257">
    <property type="entry name" value="PROKAR_LIPOPROTEIN"/>
    <property type="match status" value="1"/>
</dbReference>
<evidence type="ECO:0000256" key="1">
    <source>
        <dbReference type="ARBA" id="ARBA00022441"/>
    </source>
</evidence>
<dbReference type="EMBL" id="CP109965">
    <property type="protein sequence ID" value="WAJ71104.1"/>
    <property type="molecule type" value="Genomic_DNA"/>
</dbReference>
<dbReference type="Proteomes" id="UP001163726">
    <property type="component" value="Chromosome"/>
</dbReference>
<protein>
    <submittedName>
        <fullName evidence="4">Galactose oxidase</fullName>
    </submittedName>
</protein>
<dbReference type="PANTHER" id="PTHR46260">
    <property type="entry name" value="RING-TYPE DOMAIN-CONTAINING PROTEIN"/>
    <property type="match status" value="1"/>
</dbReference>
<gene>
    <name evidence="4" type="ORF">OLW01_04670</name>
</gene>
<name>A0ABY7ARX1_9ALTE</name>
<reference evidence="4" key="1">
    <citation type="submission" date="2022-10" db="EMBL/GenBank/DDBJ databases">
        <title>Catenovulum adriacola sp. nov. isolated in the Harbour of Susak.</title>
        <authorList>
            <person name="Schoch T."/>
            <person name="Reich S.J."/>
            <person name="Stoeferle S."/>
            <person name="Flaiz M."/>
            <person name="Kazda M."/>
            <person name="Riedel C.U."/>
            <person name="Duerre P."/>
        </authorList>
    </citation>
    <scope>NUCLEOTIDE SEQUENCE</scope>
    <source>
        <strain evidence="4">TS8</strain>
    </source>
</reference>
<dbReference type="InterPro" id="IPR015915">
    <property type="entry name" value="Kelch-typ_b-propeller"/>
</dbReference>
<dbReference type="PANTHER" id="PTHR46260:SF3">
    <property type="entry name" value="RING-TYPE DOMAIN-CONTAINING PROTEIN"/>
    <property type="match status" value="1"/>
</dbReference>
<evidence type="ECO:0000313" key="4">
    <source>
        <dbReference type="EMBL" id="WAJ71104.1"/>
    </source>
</evidence>
<dbReference type="SMART" id="SM00612">
    <property type="entry name" value="Kelch"/>
    <property type="match status" value="4"/>
</dbReference>
<evidence type="ECO:0000313" key="5">
    <source>
        <dbReference type="Proteomes" id="UP001163726"/>
    </source>
</evidence>
<dbReference type="InterPro" id="IPR011043">
    <property type="entry name" value="Gal_Oxase/kelch_b-propeller"/>
</dbReference>
<dbReference type="Pfam" id="PF24681">
    <property type="entry name" value="Kelch_KLHDC2_KLHL20_DRC7"/>
    <property type="match status" value="1"/>
</dbReference>
<feature type="signal peptide" evidence="3">
    <location>
        <begin position="1"/>
        <end position="30"/>
    </location>
</feature>
<keyword evidence="3" id="KW-0732">Signal</keyword>
<evidence type="ECO:0000256" key="2">
    <source>
        <dbReference type="ARBA" id="ARBA00022737"/>
    </source>
</evidence>
<keyword evidence="5" id="KW-1185">Reference proteome</keyword>
<feature type="chain" id="PRO_5046801181" evidence="3">
    <location>
        <begin position="31"/>
        <end position="344"/>
    </location>
</feature>
<dbReference type="Gene3D" id="2.120.10.80">
    <property type="entry name" value="Kelch-type beta propeller"/>
    <property type="match status" value="2"/>
</dbReference>